<reference evidence="7 8" key="1">
    <citation type="submission" date="2013-12" db="EMBL/GenBank/DDBJ databases">
        <title>NBRP : Genome information of microbial organism related human and environment.</title>
        <authorList>
            <person name="Hattori M."/>
            <person name="Oshima K."/>
            <person name="Inaba H."/>
            <person name="Suda W."/>
            <person name="Sakamoto M."/>
            <person name="Iino T."/>
            <person name="Kitahara M."/>
            <person name="Oshida Y."/>
            <person name="Iida T."/>
            <person name="Kudo T."/>
            <person name="Itoh T."/>
            <person name="Ahmed I."/>
            <person name="Ohkuma M."/>
        </authorList>
    </citation>
    <scope>NUCLEOTIDE SEQUENCE [LARGE SCALE GENOMIC DNA]</scope>
    <source>
        <strain evidence="7 8">JCM 21738</strain>
    </source>
</reference>
<dbReference type="GO" id="GO:0008273">
    <property type="term" value="F:calcium, potassium:sodium antiporter activity"/>
    <property type="evidence" value="ECO:0007669"/>
    <property type="project" value="TreeGrafter"/>
</dbReference>
<organism evidence="7 8">
    <name type="scientific">Mesobacillus boroniphilus JCM 21738</name>
    <dbReference type="NCBI Taxonomy" id="1294265"/>
    <lineage>
        <taxon>Bacteria</taxon>
        <taxon>Bacillati</taxon>
        <taxon>Bacillota</taxon>
        <taxon>Bacilli</taxon>
        <taxon>Bacillales</taxon>
        <taxon>Bacillaceae</taxon>
        <taxon>Mesobacillus</taxon>
    </lineage>
</organism>
<dbReference type="InterPro" id="IPR004837">
    <property type="entry name" value="NaCa_Exmemb"/>
</dbReference>
<dbReference type="Proteomes" id="UP000018949">
    <property type="component" value="Unassembled WGS sequence"/>
</dbReference>
<keyword evidence="3 5" id="KW-1133">Transmembrane helix</keyword>
<sequence length="337" mass="35629">MIHFQGTFYNKKLMRGESILTYILLAVGFALLIKGADYFVEGASKIATMLRVPPLLVGLTIVAFGTSSPEATVSMIAAMEGNSDVSLGNVVGSNIFNITLVVGITAMINPLAVETTTIRKEIPFTLLASVALAVVASDIALQMAGTNLIGRSEGIILLLFFLIFLYYIIEVALNNREPVSDVPTATGKVTWGKNIFITIAGLAAIIFGGDLVVDHATTIALSLGMSETLVGLTIVAVGTSLPELITSITAALKKESEIALGNIVGSNIFNILFVLGAAATISPLAVNDKIFTDIAIMIILTAVLLIFSRSKFKISKAEGAILAAVYIAYLVYIILRN</sequence>
<evidence type="ECO:0000313" key="7">
    <source>
        <dbReference type="EMBL" id="GAE45341.1"/>
    </source>
</evidence>
<evidence type="ECO:0000313" key="8">
    <source>
        <dbReference type="Proteomes" id="UP000018949"/>
    </source>
</evidence>
<comment type="caution">
    <text evidence="7">The sequence shown here is derived from an EMBL/GenBank/DDBJ whole genome shotgun (WGS) entry which is preliminary data.</text>
</comment>
<keyword evidence="2 5" id="KW-0812">Transmembrane</keyword>
<evidence type="ECO:0000256" key="3">
    <source>
        <dbReference type="ARBA" id="ARBA00022989"/>
    </source>
</evidence>
<dbReference type="InterPro" id="IPR004481">
    <property type="entry name" value="K/Na/Ca-exchanger"/>
</dbReference>
<feature type="transmembrane region" description="Helical" evidence="5">
    <location>
        <begin position="91"/>
        <end position="112"/>
    </location>
</feature>
<dbReference type="GO" id="GO:0005262">
    <property type="term" value="F:calcium channel activity"/>
    <property type="evidence" value="ECO:0007669"/>
    <property type="project" value="TreeGrafter"/>
</dbReference>
<proteinExistence type="predicted"/>
<name>W4RLY2_9BACI</name>
<evidence type="ECO:0000259" key="6">
    <source>
        <dbReference type="Pfam" id="PF01699"/>
    </source>
</evidence>
<dbReference type="EMBL" id="BAUW01000020">
    <property type="protein sequence ID" value="GAE45341.1"/>
    <property type="molecule type" value="Genomic_DNA"/>
</dbReference>
<dbReference type="eggNOG" id="COG0530">
    <property type="taxonomic scope" value="Bacteria"/>
</dbReference>
<feature type="domain" description="Sodium/calcium exchanger membrane region" evidence="6">
    <location>
        <begin position="195"/>
        <end position="334"/>
    </location>
</feature>
<evidence type="ECO:0000256" key="2">
    <source>
        <dbReference type="ARBA" id="ARBA00022692"/>
    </source>
</evidence>
<feature type="transmembrane region" description="Helical" evidence="5">
    <location>
        <begin position="194"/>
        <end position="213"/>
    </location>
</feature>
<feature type="transmembrane region" description="Helical" evidence="5">
    <location>
        <begin position="52"/>
        <end position="79"/>
    </location>
</feature>
<feature type="transmembrane region" description="Helical" evidence="5">
    <location>
        <begin position="124"/>
        <end position="143"/>
    </location>
</feature>
<feature type="domain" description="Sodium/calcium exchanger membrane region" evidence="6">
    <location>
        <begin position="22"/>
        <end position="169"/>
    </location>
</feature>
<accession>W4RLY2</accession>
<dbReference type="PANTHER" id="PTHR10846">
    <property type="entry name" value="SODIUM/POTASSIUM/CALCIUM EXCHANGER"/>
    <property type="match status" value="1"/>
</dbReference>
<feature type="transmembrane region" description="Helical" evidence="5">
    <location>
        <begin position="19"/>
        <end position="40"/>
    </location>
</feature>
<dbReference type="GO" id="GO:0005886">
    <property type="term" value="C:plasma membrane"/>
    <property type="evidence" value="ECO:0007669"/>
    <property type="project" value="TreeGrafter"/>
</dbReference>
<keyword evidence="8" id="KW-1185">Reference proteome</keyword>
<dbReference type="Gene3D" id="1.20.1420.30">
    <property type="entry name" value="NCX, central ion-binding region"/>
    <property type="match status" value="1"/>
</dbReference>
<feature type="transmembrane region" description="Helical" evidence="5">
    <location>
        <begin position="319"/>
        <end position="335"/>
    </location>
</feature>
<dbReference type="AlphaFoldDB" id="W4RLY2"/>
<feature type="transmembrane region" description="Helical" evidence="5">
    <location>
        <begin position="219"/>
        <end position="238"/>
    </location>
</feature>
<protein>
    <submittedName>
        <fullName evidence="7">Inner membrane protein YrbG</fullName>
    </submittedName>
</protein>
<dbReference type="PANTHER" id="PTHR10846:SF8">
    <property type="entry name" value="INNER MEMBRANE PROTEIN YRBG"/>
    <property type="match status" value="1"/>
</dbReference>
<evidence type="ECO:0000256" key="5">
    <source>
        <dbReference type="SAM" id="Phobius"/>
    </source>
</evidence>
<feature type="transmembrane region" description="Helical" evidence="5">
    <location>
        <begin position="155"/>
        <end position="173"/>
    </location>
</feature>
<dbReference type="Pfam" id="PF01699">
    <property type="entry name" value="Na_Ca_ex"/>
    <property type="match status" value="2"/>
</dbReference>
<evidence type="ECO:0000256" key="1">
    <source>
        <dbReference type="ARBA" id="ARBA00004141"/>
    </source>
</evidence>
<dbReference type="NCBIfam" id="TIGR00367">
    <property type="entry name" value="calcium/sodium antiporter"/>
    <property type="match status" value="1"/>
</dbReference>
<feature type="transmembrane region" description="Helical" evidence="5">
    <location>
        <begin position="259"/>
        <end position="284"/>
    </location>
</feature>
<evidence type="ECO:0000256" key="4">
    <source>
        <dbReference type="ARBA" id="ARBA00023136"/>
    </source>
</evidence>
<gene>
    <name evidence="7" type="ORF">JCM21738_2131</name>
</gene>
<dbReference type="InterPro" id="IPR044880">
    <property type="entry name" value="NCX_ion-bd_dom_sf"/>
</dbReference>
<comment type="subcellular location">
    <subcellularLocation>
        <location evidence="1">Membrane</location>
        <topology evidence="1">Multi-pass membrane protein</topology>
    </subcellularLocation>
</comment>
<feature type="transmembrane region" description="Helical" evidence="5">
    <location>
        <begin position="290"/>
        <end position="307"/>
    </location>
</feature>
<dbReference type="GO" id="GO:0006874">
    <property type="term" value="P:intracellular calcium ion homeostasis"/>
    <property type="evidence" value="ECO:0007669"/>
    <property type="project" value="TreeGrafter"/>
</dbReference>
<keyword evidence="4 5" id="KW-0472">Membrane</keyword>